<keyword evidence="4" id="KW-0813">Transport</keyword>
<dbReference type="GO" id="GO:0016020">
    <property type="term" value="C:membrane"/>
    <property type="evidence" value="ECO:0007669"/>
    <property type="project" value="UniProtKB-SubCell"/>
</dbReference>
<dbReference type="GO" id="GO:0005375">
    <property type="term" value="F:copper ion transmembrane transporter activity"/>
    <property type="evidence" value="ECO:0007669"/>
    <property type="project" value="UniProtKB-UniRule"/>
</dbReference>
<dbReference type="Proteomes" id="UP000780801">
    <property type="component" value="Unassembled WGS sequence"/>
</dbReference>
<dbReference type="OrthoDB" id="73901at2759"/>
<feature type="signal peptide" evidence="5">
    <location>
        <begin position="1"/>
        <end position="16"/>
    </location>
</feature>
<feature type="chain" id="PRO_5040158621" description="Copper transport protein" evidence="5">
    <location>
        <begin position="17"/>
        <end position="387"/>
    </location>
</feature>
<comment type="caution">
    <text evidence="6">The sequence shown here is derived from an EMBL/GenBank/DDBJ whole genome shotgun (WGS) entry which is preliminary data.</text>
</comment>
<organism evidence="6 7">
    <name type="scientific">Lunasporangiospora selenospora</name>
    <dbReference type="NCBI Taxonomy" id="979761"/>
    <lineage>
        <taxon>Eukaryota</taxon>
        <taxon>Fungi</taxon>
        <taxon>Fungi incertae sedis</taxon>
        <taxon>Mucoromycota</taxon>
        <taxon>Mortierellomycotina</taxon>
        <taxon>Mortierellomycetes</taxon>
        <taxon>Mortierellales</taxon>
        <taxon>Mortierellaceae</taxon>
        <taxon>Lunasporangiospora</taxon>
    </lineage>
</organism>
<keyword evidence="7" id="KW-1185">Reference proteome</keyword>
<evidence type="ECO:0000313" key="7">
    <source>
        <dbReference type="Proteomes" id="UP000780801"/>
    </source>
</evidence>
<gene>
    <name evidence="6" type="ORF">BGW38_000916</name>
</gene>
<dbReference type="AlphaFoldDB" id="A0A9P6KEH6"/>
<keyword evidence="2 4" id="KW-1133">Transmembrane helix</keyword>
<dbReference type="PANTHER" id="PTHR12483:SF119">
    <property type="entry name" value="COPPER TRANSPORT PROTEIN-RELATED"/>
    <property type="match status" value="1"/>
</dbReference>
<name>A0A9P6KEH6_9FUNG</name>
<comment type="similarity">
    <text evidence="4">Belongs to the copper transporter (Ctr) (TC 1.A.56) family. SLC31A subfamily.</text>
</comment>
<dbReference type="Pfam" id="PF04145">
    <property type="entry name" value="Ctr"/>
    <property type="match status" value="1"/>
</dbReference>
<accession>A0A9P6KEH6</accession>
<evidence type="ECO:0000256" key="2">
    <source>
        <dbReference type="ARBA" id="ARBA00022989"/>
    </source>
</evidence>
<dbReference type="InterPro" id="IPR007274">
    <property type="entry name" value="Cop_transporter"/>
</dbReference>
<sequence>MSISALGLLHSTHAQAVDCLVTPSDPSCANFELPAATVKADLDGLCKQMPFMPGCSLYKSCQTASKTDQWCTPFSLLADVCAVDMPTMSDCKNYVNLCGAAGAAQNQTTGSRPAICSKAPVIANFPTTKSASALVIDICTEMDMAGCERCPKPKPGAYAADCDTLTTYAILCKAMPDMNQCATWKSMCSASSPTASLGFQNSEYCAMGVGDPDLNPPAMRMFFHLGFSDYVLFEKWVPRNQSQYVGTWFALFFLTLFFQTISTYRTSLDICWAEELAADQEKVASSDSSVPLTGSKSTSILMSWVYLWAQPWTLKEVWQNAVRAVLTFIETTLGYALMLVTMTFNVPLFFAVVVGLTVGSVVFSRQRMAASVKSNEKSGGTGCAGCG</sequence>
<dbReference type="PANTHER" id="PTHR12483">
    <property type="entry name" value="SOLUTE CARRIER FAMILY 31 COPPER TRANSPORTERS"/>
    <property type="match status" value="1"/>
</dbReference>
<evidence type="ECO:0000256" key="4">
    <source>
        <dbReference type="RuleBase" id="RU367022"/>
    </source>
</evidence>
<dbReference type="EMBL" id="JAABOA010001272">
    <property type="protein sequence ID" value="KAF9581903.1"/>
    <property type="molecule type" value="Genomic_DNA"/>
</dbReference>
<reference evidence="6" key="1">
    <citation type="journal article" date="2020" name="Fungal Divers.">
        <title>Resolving the Mortierellaceae phylogeny through synthesis of multi-gene phylogenetics and phylogenomics.</title>
        <authorList>
            <person name="Vandepol N."/>
            <person name="Liber J."/>
            <person name="Desiro A."/>
            <person name="Na H."/>
            <person name="Kennedy M."/>
            <person name="Barry K."/>
            <person name="Grigoriev I.V."/>
            <person name="Miller A.N."/>
            <person name="O'Donnell K."/>
            <person name="Stajich J.E."/>
            <person name="Bonito G."/>
        </authorList>
    </citation>
    <scope>NUCLEOTIDE SEQUENCE</scope>
    <source>
        <strain evidence="6">KOD1015</strain>
    </source>
</reference>
<keyword evidence="1 4" id="KW-0812">Transmembrane</keyword>
<keyword evidence="4" id="KW-0187">Copper transport</keyword>
<keyword evidence="4" id="KW-0186">Copper</keyword>
<evidence type="ECO:0000313" key="6">
    <source>
        <dbReference type="EMBL" id="KAF9581903.1"/>
    </source>
</evidence>
<comment type="subcellular location">
    <subcellularLocation>
        <location evidence="4">Membrane</location>
        <topology evidence="4">Multi-pass membrane protein</topology>
    </subcellularLocation>
</comment>
<keyword evidence="4" id="KW-0406">Ion transport</keyword>
<protein>
    <recommendedName>
        <fullName evidence="4">Copper transport protein</fullName>
    </recommendedName>
</protein>
<evidence type="ECO:0000256" key="3">
    <source>
        <dbReference type="ARBA" id="ARBA00023136"/>
    </source>
</evidence>
<evidence type="ECO:0000256" key="5">
    <source>
        <dbReference type="SAM" id="SignalP"/>
    </source>
</evidence>
<evidence type="ECO:0000256" key="1">
    <source>
        <dbReference type="ARBA" id="ARBA00022692"/>
    </source>
</evidence>
<keyword evidence="3 4" id="KW-0472">Membrane</keyword>
<feature type="transmembrane region" description="Helical" evidence="4">
    <location>
        <begin position="333"/>
        <end position="363"/>
    </location>
</feature>
<keyword evidence="5" id="KW-0732">Signal</keyword>
<proteinExistence type="inferred from homology"/>